<accession>A0AAW0W2W6</accession>
<dbReference type="Gene3D" id="3.40.50.300">
    <property type="entry name" value="P-loop containing nucleotide triphosphate hydrolases"/>
    <property type="match status" value="1"/>
</dbReference>
<dbReference type="GO" id="GO:0008278">
    <property type="term" value="C:cohesin complex"/>
    <property type="evidence" value="ECO:0007669"/>
    <property type="project" value="TreeGrafter"/>
</dbReference>
<dbReference type="GO" id="GO:0005634">
    <property type="term" value="C:nucleus"/>
    <property type="evidence" value="ECO:0007669"/>
    <property type="project" value="TreeGrafter"/>
</dbReference>
<evidence type="ECO:0000313" key="6">
    <source>
        <dbReference type="Proteomes" id="UP001445076"/>
    </source>
</evidence>
<protein>
    <submittedName>
        <fullName evidence="5">Uncharacterized protein</fullName>
    </submittedName>
</protein>
<keyword evidence="3" id="KW-0539">Nucleus</keyword>
<evidence type="ECO:0000256" key="4">
    <source>
        <dbReference type="ARBA" id="ARBA00023306"/>
    </source>
</evidence>
<comment type="caution">
    <text evidence="5">The sequence shown here is derived from an EMBL/GenBank/DDBJ whole genome shotgun (WGS) entry which is preliminary data.</text>
</comment>
<dbReference type="PANTHER" id="PTHR18937:SF12">
    <property type="entry name" value="STRUCTURAL MAINTENANCE OF CHROMOSOMES PROTEIN"/>
    <property type="match status" value="1"/>
</dbReference>
<reference evidence="5 6" key="1">
    <citation type="journal article" date="2024" name="BMC Genomics">
        <title>Genome assembly of redclaw crayfish (Cherax quadricarinatus) provides insights into its immune adaptation and hypoxia tolerance.</title>
        <authorList>
            <person name="Liu Z."/>
            <person name="Zheng J."/>
            <person name="Li H."/>
            <person name="Fang K."/>
            <person name="Wang S."/>
            <person name="He J."/>
            <person name="Zhou D."/>
            <person name="Weng S."/>
            <person name="Chi M."/>
            <person name="Gu Z."/>
            <person name="He J."/>
            <person name="Li F."/>
            <person name="Wang M."/>
        </authorList>
    </citation>
    <scope>NUCLEOTIDE SEQUENCE [LARGE SCALE GENOMIC DNA]</scope>
    <source>
        <strain evidence="5">ZL_2023a</strain>
    </source>
</reference>
<dbReference type="SUPFAM" id="SSF52540">
    <property type="entry name" value="P-loop containing nucleoside triphosphate hydrolases"/>
    <property type="match status" value="1"/>
</dbReference>
<evidence type="ECO:0000256" key="3">
    <source>
        <dbReference type="ARBA" id="ARBA00023242"/>
    </source>
</evidence>
<feature type="non-terminal residue" evidence="5">
    <location>
        <position position="1"/>
    </location>
</feature>
<evidence type="ECO:0000256" key="2">
    <source>
        <dbReference type="ARBA" id="ARBA00022776"/>
    </source>
</evidence>
<dbReference type="EMBL" id="JARKIK010000089">
    <property type="protein sequence ID" value="KAK8723469.1"/>
    <property type="molecule type" value="Genomic_DNA"/>
</dbReference>
<keyword evidence="6" id="KW-1185">Reference proteome</keyword>
<name>A0AAW0W2W6_CHEQU</name>
<organism evidence="5 6">
    <name type="scientific">Cherax quadricarinatus</name>
    <name type="common">Australian red claw crayfish</name>
    <dbReference type="NCBI Taxonomy" id="27406"/>
    <lineage>
        <taxon>Eukaryota</taxon>
        <taxon>Metazoa</taxon>
        <taxon>Ecdysozoa</taxon>
        <taxon>Arthropoda</taxon>
        <taxon>Crustacea</taxon>
        <taxon>Multicrustacea</taxon>
        <taxon>Malacostraca</taxon>
        <taxon>Eumalacostraca</taxon>
        <taxon>Eucarida</taxon>
        <taxon>Decapoda</taxon>
        <taxon>Pleocyemata</taxon>
        <taxon>Astacidea</taxon>
        <taxon>Parastacoidea</taxon>
        <taxon>Parastacidae</taxon>
        <taxon>Cherax</taxon>
    </lineage>
</organism>
<keyword evidence="4" id="KW-0131">Cell cycle</keyword>
<dbReference type="GO" id="GO:0003677">
    <property type="term" value="F:DNA binding"/>
    <property type="evidence" value="ECO:0007669"/>
    <property type="project" value="TreeGrafter"/>
</dbReference>
<keyword evidence="1" id="KW-0132">Cell division</keyword>
<keyword evidence="2" id="KW-0498">Mitosis</keyword>
<dbReference type="GO" id="GO:0007062">
    <property type="term" value="P:sister chromatid cohesion"/>
    <property type="evidence" value="ECO:0007669"/>
    <property type="project" value="TreeGrafter"/>
</dbReference>
<evidence type="ECO:0000256" key="1">
    <source>
        <dbReference type="ARBA" id="ARBA00022618"/>
    </source>
</evidence>
<dbReference type="AlphaFoldDB" id="A0AAW0W2W6"/>
<dbReference type="PANTHER" id="PTHR18937">
    <property type="entry name" value="STRUCTURAL MAINTENANCE OF CHROMOSOMES SMC FAMILY MEMBER"/>
    <property type="match status" value="1"/>
</dbReference>
<sequence length="168" mass="19018">AISFVMGEKISSLRVRQLSDLIHGASIGKPVSHSAQVTAVFRLEDGKEQHFTRLIQGLSSDHKVNGKPVSGKMYMKELEDLGINVKAKNFLVFQGAIESIAMKNPKERTVLFEEMCGSVGLKREYDRLKAEMLQAELDTSFTYKKKKGITAERKEVEHDKEEAEKYQR</sequence>
<dbReference type="GO" id="GO:0051301">
    <property type="term" value="P:cell division"/>
    <property type="evidence" value="ECO:0007669"/>
    <property type="project" value="UniProtKB-KW"/>
</dbReference>
<proteinExistence type="predicted"/>
<dbReference type="InterPro" id="IPR027417">
    <property type="entry name" value="P-loop_NTPase"/>
</dbReference>
<gene>
    <name evidence="5" type="ORF">OTU49_011729</name>
</gene>
<dbReference type="Proteomes" id="UP001445076">
    <property type="component" value="Unassembled WGS sequence"/>
</dbReference>
<evidence type="ECO:0000313" key="5">
    <source>
        <dbReference type="EMBL" id="KAK8723469.1"/>
    </source>
</evidence>
<feature type="non-terminal residue" evidence="5">
    <location>
        <position position="168"/>
    </location>
</feature>